<dbReference type="Gene3D" id="1.10.150.130">
    <property type="match status" value="1"/>
</dbReference>
<sequence>MKYHPITDSIKLIPQQLNILHTDEFNQVYPSLSEYLDDMGSKGIQAKRDLQLLLRFLNNVVSSSIGTQNRFRNEAERFVLFCWNEKQKSILDIGVDDIREYIDWIWSPPNNLIANTTIASRFKSKTKTDIRLVNNNWRPFVLRQSKADRKTEALIAQSPQTNKPRARYKLNQTSLQNSYASLNVFLKELTESEHLTRNPVLLVKKSCKYLVKGTIYKPPHTLDDDIWQLFIDTLTQAADENPIYERHRFLVLSLKVLFLRISELSDRNFRTPVFGDFCLDLSGEGWVLNVIGKGKKERLVTVPDGFIDNVLTRYREYLGLPPLPQIDESYPIMPSQKTGQALHQDSLNNMVEEAFDLVIKKLVKDGKHQQAQSIAGASSHWLRHTGATQALGEITETMLAEELGHASVKTTVEIYVAPAHRDRIKAGTSRKL</sequence>
<dbReference type="InterPro" id="IPR002104">
    <property type="entry name" value="Integrase_catalytic"/>
</dbReference>
<keyword evidence="4" id="KW-0233">DNA recombination</keyword>
<evidence type="ECO:0000256" key="4">
    <source>
        <dbReference type="ARBA" id="ARBA00023172"/>
    </source>
</evidence>
<dbReference type="InterPro" id="IPR011010">
    <property type="entry name" value="DNA_brk_join_enz"/>
</dbReference>
<evidence type="ECO:0000256" key="3">
    <source>
        <dbReference type="ARBA" id="ARBA00023125"/>
    </source>
</evidence>
<evidence type="ECO:0000313" key="7">
    <source>
        <dbReference type="Proteomes" id="UP001521137"/>
    </source>
</evidence>
<comment type="caution">
    <text evidence="6">The sequence shown here is derived from an EMBL/GenBank/DDBJ whole genome shotgun (WGS) entry which is preliminary data.</text>
</comment>
<dbReference type="InterPro" id="IPR013762">
    <property type="entry name" value="Integrase-like_cat_sf"/>
</dbReference>
<name>A0ABS9D309_9ALTE</name>
<dbReference type="CDD" id="cd00397">
    <property type="entry name" value="DNA_BRE_C"/>
    <property type="match status" value="1"/>
</dbReference>
<dbReference type="EMBL" id="JAKGAS010000001">
    <property type="protein sequence ID" value="MCF2947125.1"/>
    <property type="molecule type" value="Genomic_DNA"/>
</dbReference>
<feature type="domain" description="Tyr recombinase" evidence="5">
    <location>
        <begin position="217"/>
        <end position="429"/>
    </location>
</feature>
<dbReference type="PANTHER" id="PTHR30349">
    <property type="entry name" value="PHAGE INTEGRASE-RELATED"/>
    <property type="match status" value="1"/>
</dbReference>
<keyword evidence="3" id="KW-0238">DNA-binding</keyword>
<dbReference type="InterPro" id="IPR010998">
    <property type="entry name" value="Integrase_recombinase_N"/>
</dbReference>
<dbReference type="PANTHER" id="PTHR30349:SF77">
    <property type="entry name" value="TYROSINE RECOMBINASE XERC"/>
    <property type="match status" value="1"/>
</dbReference>
<keyword evidence="2" id="KW-0229">DNA integration</keyword>
<dbReference type="Gene3D" id="1.10.443.10">
    <property type="entry name" value="Intergrase catalytic core"/>
    <property type="match status" value="1"/>
</dbReference>
<reference evidence="6 7" key="1">
    <citation type="submission" date="2022-01" db="EMBL/GenBank/DDBJ databases">
        <title>Paraglaciecola sp. G1-23.</title>
        <authorList>
            <person name="Jin M.S."/>
            <person name="Han D.M."/>
            <person name="Kim H.M."/>
            <person name="Jeon C.O."/>
        </authorList>
    </citation>
    <scope>NUCLEOTIDE SEQUENCE [LARGE SCALE GENOMIC DNA]</scope>
    <source>
        <strain evidence="6 7">G1-23</strain>
    </source>
</reference>
<protein>
    <submittedName>
        <fullName evidence="6">Tyrosine-type recombinase/integrase</fullName>
    </submittedName>
</protein>
<keyword evidence="7" id="KW-1185">Reference proteome</keyword>
<organism evidence="6 7">
    <name type="scientific">Paraglaciecola algarum</name>
    <dbReference type="NCBI Taxonomy" id="3050085"/>
    <lineage>
        <taxon>Bacteria</taxon>
        <taxon>Pseudomonadati</taxon>
        <taxon>Pseudomonadota</taxon>
        <taxon>Gammaproteobacteria</taxon>
        <taxon>Alteromonadales</taxon>
        <taxon>Alteromonadaceae</taxon>
        <taxon>Paraglaciecola</taxon>
    </lineage>
</organism>
<dbReference type="Pfam" id="PF00589">
    <property type="entry name" value="Phage_integrase"/>
    <property type="match status" value="1"/>
</dbReference>
<evidence type="ECO:0000256" key="2">
    <source>
        <dbReference type="ARBA" id="ARBA00022908"/>
    </source>
</evidence>
<dbReference type="RefSeq" id="WP_235310637.1">
    <property type="nucleotide sequence ID" value="NZ_JAKGAS010000001.1"/>
</dbReference>
<comment type="subcellular location">
    <subcellularLocation>
        <location evidence="1">Cytoplasm</location>
    </subcellularLocation>
</comment>
<evidence type="ECO:0000256" key="1">
    <source>
        <dbReference type="ARBA" id="ARBA00004496"/>
    </source>
</evidence>
<dbReference type="PROSITE" id="PS51898">
    <property type="entry name" value="TYR_RECOMBINASE"/>
    <property type="match status" value="1"/>
</dbReference>
<evidence type="ECO:0000313" key="6">
    <source>
        <dbReference type="EMBL" id="MCF2947125.1"/>
    </source>
</evidence>
<accession>A0ABS9D309</accession>
<evidence type="ECO:0000259" key="5">
    <source>
        <dbReference type="PROSITE" id="PS51898"/>
    </source>
</evidence>
<gene>
    <name evidence="6" type="ORF">L0668_03335</name>
</gene>
<dbReference type="SUPFAM" id="SSF56349">
    <property type="entry name" value="DNA breaking-rejoining enzymes"/>
    <property type="match status" value="1"/>
</dbReference>
<dbReference type="Proteomes" id="UP001521137">
    <property type="component" value="Unassembled WGS sequence"/>
</dbReference>
<proteinExistence type="predicted"/>
<dbReference type="InterPro" id="IPR050090">
    <property type="entry name" value="Tyrosine_recombinase_XerCD"/>
</dbReference>